<proteinExistence type="predicted"/>
<dbReference type="AlphaFoldDB" id="A0A9W4X2P5"/>
<accession>A0A9W4X2P5</accession>
<comment type="caution">
    <text evidence="1">The sequence shown here is derived from an EMBL/GenBank/DDBJ whole genome shotgun (WGS) entry which is preliminary data.</text>
</comment>
<sequence length="62" mass="7098">SEDVAITNPLRISSQPQSRIRYKALMKEQQIRINTSYPLTLAVSISSLIHRYQSQLLKAFGH</sequence>
<dbReference type="Proteomes" id="UP001153678">
    <property type="component" value="Unassembled WGS sequence"/>
</dbReference>
<organism evidence="1 2">
    <name type="scientific">Funneliformis geosporum</name>
    <dbReference type="NCBI Taxonomy" id="1117311"/>
    <lineage>
        <taxon>Eukaryota</taxon>
        <taxon>Fungi</taxon>
        <taxon>Fungi incertae sedis</taxon>
        <taxon>Mucoromycota</taxon>
        <taxon>Glomeromycotina</taxon>
        <taxon>Glomeromycetes</taxon>
        <taxon>Glomerales</taxon>
        <taxon>Glomeraceae</taxon>
        <taxon>Funneliformis</taxon>
    </lineage>
</organism>
<evidence type="ECO:0000313" key="2">
    <source>
        <dbReference type="Proteomes" id="UP001153678"/>
    </source>
</evidence>
<keyword evidence="2" id="KW-1185">Reference proteome</keyword>
<feature type="non-terminal residue" evidence="1">
    <location>
        <position position="1"/>
    </location>
</feature>
<name>A0A9W4X2P5_9GLOM</name>
<evidence type="ECO:0000313" key="1">
    <source>
        <dbReference type="EMBL" id="CAI2197625.1"/>
    </source>
</evidence>
<dbReference type="EMBL" id="CAMKVN010016720">
    <property type="protein sequence ID" value="CAI2197625.1"/>
    <property type="molecule type" value="Genomic_DNA"/>
</dbReference>
<gene>
    <name evidence="1" type="ORF">FWILDA_LOCUS18170</name>
</gene>
<reference evidence="1" key="1">
    <citation type="submission" date="2022-08" db="EMBL/GenBank/DDBJ databases">
        <authorList>
            <person name="Kallberg Y."/>
            <person name="Tangrot J."/>
            <person name="Rosling A."/>
        </authorList>
    </citation>
    <scope>NUCLEOTIDE SEQUENCE</scope>
    <source>
        <strain evidence="1">Wild A</strain>
    </source>
</reference>
<protein>
    <submittedName>
        <fullName evidence="1">20036_t:CDS:1</fullName>
    </submittedName>
</protein>